<keyword evidence="4" id="KW-1185">Reference proteome</keyword>
<dbReference type="SMART" id="SM00355">
    <property type="entry name" value="ZnF_C2H2"/>
    <property type="match status" value="2"/>
</dbReference>
<gene>
    <name evidence="3" type="ORF">CVLEPA_LOCUS21035</name>
</gene>
<dbReference type="Gene3D" id="3.30.160.60">
    <property type="entry name" value="Classic Zinc Finger"/>
    <property type="match status" value="1"/>
</dbReference>
<reference evidence="3 4" key="1">
    <citation type="submission" date="2024-02" db="EMBL/GenBank/DDBJ databases">
        <authorList>
            <person name="Daric V."/>
            <person name="Darras S."/>
        </authorList>
    </citation>
    <scope>NUCLEOTIDE SEQUENCE [LARGE SCALE GENOMIC DNA]</scope>
</reference>
<keyword evidence="1" id="KW-0863">Zinc-finger</keyword>
<dbReference type="PROSITE" id="PS50157">
    <property type="entry name" value="ZINC_FINGER_C2H2_2"/>
    <property type="match status" value="1"/>
</dbReference>
<proteinExistence type="predicted"/>
<dbReference type="EMBL" id="CAWYQH010000108">
    <property type="protein sequence ID" value="CAK8689047.1"/>
    <property type="molecule type" value="Genomic_DNA"/>
</dbReference>
<dbReference type="PANTHER" id="PTHR31912:SF35">
    <property type="entry name" value="C2H2-TYPE DOMAIN-CONTAINING PROTEIN"/>
    <property type="match status" value="1"/>
</dbReference>
<dbReference type="InterPro" id="IPR013087">
    <property type="entry name" value="Znf_C2H2_type"/>
</dbReference>
<sequence>MASTVVFQCTLPICNKEFHDMSSLRSHIKCHIRKGHLVKCPECDRQYRLVSSFSSHISRCHFKTNDNVEYLVSSNVHQLDNSEQGFSSTACIYSNMDSDNLSGSSTVSRELSRRTPSVDMGMLTWEYALFYCSLQYKHLIPDNTINEIISKLGTLQAFHKSYYENCFKELLSGLSANPDEINNLLSTFSKMVAPFSLVNEIGPLRSSYSREQYYSTRFTYVDPIAFKLNPLEVMVGRGLQFHYVPILKSIQALFSNDSVKQQFLFPENSDPGLHDIRDGLAFQQSDFFQQYGMKALQIVLYQDSFEVCNPLGAAKSKHKIFAVYFALGNIYKHCRSKIDCFQLVLLCKEKYLHLNSDYMASLFAPLIADLKILENEGIDVGVGDKLRGTVLCITGDNLGSHWVGGFTTNFSSSCYMCRYCKIKRSSFVDNCLSVASMRTIESYNTDVLQSSVQENGLKFASPFNELRFFHVAQPGLPPCLAHDLFEGVVAYDLPLIIKHFVSIGWFDLTYLNHQILNFPYSDVDRVNRPSVIKKLTKLNGTASQNWCFLRMLPLLIFHKVQDSDDMVWQMFTKLNEIVRVICAPDLCIETVCMLNVWIREYIACRHTAFADVVLRPKHHYLCHYPWLILHFGPLINVWTLRFESKHQYFKRVVKHSGNYINITSTLAKSHQMLQAYLLETNFFNSDVQFLSSYGNDFSSEISTILRNFIDDELSQCKFYKKIVFKGTEYAIGKHVVLEKLDDELLLGEIVLFFVKANVIYALVTKHTAVLLPQYGAFELQRSASADYKCIDLCDIYSFYPLHCYVVNDAKIFVLKHALN</sequence>
<keyword evidence="1" id="KW-0862">Zinc</keyword>
<dbReference type="SUPFAM" id="SSF57667">
    <property type="entry name" value="beta-beta-alpha zinc fingers"/>
    <property type="match status" value="1"/>
</dbReference>
<dbReference type="PANTHER" id="PTHR31912">
    <property type="entry name" value="IP13529P"/>
    <property type="match status" value="1"/>
</dbReference>
<name>A0ABP0GB68_CLALP</name>
<keyword evidence="1" id="KW-0479">Metal-binding</keyword>
<protein>
    <recommendedName>
        <fullName evidence="2">C2H2-type domain-containing protein</fullName>
    </recommendedName>
</protein>
<accession>A0ABP0GB68</accession>
<evidence type="ECO:0000313" key="4">
    <source>
        <dbReference type="Proteomes" id="UP001642483"/>
    </source>
</evidence>
<dbReference type="Proteomes" id="UP001642483">
    <property type="component" value="Unassembled WGS sequence"/>
</dbReference>
<evidence type="ECO:0000313" key="3">
    <source>
        <dbReference type="EMBL" id="CAK8689047.1"/>
    </source>
</evidence>
<dbReference type="InterPro" id="IPR036236">
    <property type="entry name" value="Znf_C2H2_sf"/>
</dbReference>
<organism evidence="3 4">
    <name type="scientific">Clavelina lepadiformis</name>
    <name type="common">Light-bulb sea squirt</name>
    <name type="synonym">Ascidia lepadiformis</name>
    <dbReference type="NCBI Taxonomy" id="159417"/>
    <lineage>
        <taxon>Eukaryota</taxon>
        <taxon>Metazoa</taxon>
        <taxon>Chordata</taxon>
        <taxon>Tunicata</taxon>
        <taxon>Ascidiacea</taxon>
        <taxon>Aplousobranchia</taxon>
        <taxon>Clavelinidae</taxon>
        <taxon>Clavelina</taxon>
    </lineage>
</organism>
<dbReference type="PROSITE" id="PS00028">
    <property type="entry name" value="ZINC_FINGER_C2H2_1"/>
    <property type="match status" value="2"/>
</dbReference>
<evidence type="ECO:0000259" key="2">
    <source>
        <dbReference type="PROSITE" id="PS50157"/>
    </source>
</evidence>
<comment type="caution">
    <text evidence="3">The sequence shown here is derived from an EMBL/GenBank/DDBJ whole genome shotgun (WGS) entry which is preliminary data.</text>
</comment>
<feature type="domain" description="C2H2-type" evidence="2">
    <location>
        <begin position="7"/>
        <end position="36"/>
    </location>
</feature>
<evidence type="ECO:0000256" key="1">
    <source>
        <dbReference type="PROSITE-ProRule" id="PRU00042"/>
    </source>
</evidence>